<dbReference type="Pfam" id="PF03120">
    <property type="entry name" value="OB_DNA_ligase"/>
    <property type="match status" value="1"/>
</dbReference>
<evidence type="ECO:0000256" key="1">
    <source>
        <dbReference type="ARBA" id="ARBA00022598"/>
    </source>
</evidence>
<keyword evidence="1 7" id="KW-0436">Ligase</keyword>
<feature type="signal peptide" evidence="8">
    <location>
        <begin position="1"/>
        <end position="24"/>
    </location>
</feature>
<dbReference type="PROSITE" id="PS01056">
    <property type="entry name" value="DNA_LIGASE_N2"/>
    <property type="match status" value="1"/>
</dbReference>
<dbReference type="Gene3D" id="1.10.287.610">
    <property type="entry name" value="Helix hairpin bin"/>
    <property type="match status" value="1"/>
</dbReference>
<evidence type="ECO:0000259" key="9">
    <source>
        <dbReference type="SMART" id="SM00532"/>
    </source>
</evidence>
<keyword evidence="11" id="KW-1185">Reference proteome</keyword>
<feature type="chain" id="PRO_5046402545" description="DNA ligase B" evidence="8">
    <location>
        <begin position="25"/>
        <end position="564"/>
    </location>
</feature>
<organism evidence="10 11">
    <name type="scientific">Dyella agri</name>
    <dbReference type="NCBI Taxonomy" id="1926869"/>
    <lineage>
        <taxon>Bacteria</taxon>
        <taxon>Pseudomonadati</taxon>
        <taxon>Pseudomonadota</taxon>
        <taxon>Gammaproteobacteria</taxon>
        <taxon>Lysobacterales</taxon>
        <taxon>Rhodanobacteraceae</taxon>
        <taxon>Dyella</taxon>
    </lineage>
</organism>
<keyword evidence="2 7" id="KW-0235">DNA replication</keyword>
<evidence type="ECO:0000256" key="5">
    <source>
        <dbReference type="ARBA" id="ARBA00023204"/>
    </source>
</evidence>
<evidence type="ECO:0000256" key="2">
    <source>
        <dbReference type="ARBA" id="ARBA00022705"/>
    </source>
</evidence>
<dbReference type="InterPro" id="IPR004150">
    <property type="entry name" value="NAD_DNA_ligase_OB"/>
</dbReference>
<dbReference type="Gene3D" id="3.30.470.30">
    <property type="entry name" value="DNA ligase/mRNA capping enzyme"/>
    <property type="match status" value="1"/>
</dbReference>
<dbReference type="Gene3D" id="2.40.50.140">
    <property type="entry name" value="Nucleic acid-binding proteins"/>
    <property type="match status" value="1"/>
</dbReference>
<dbReference type="InterPro" id="IPR050326">
    <property type="entry name" value="NAD_dep_DNA_ligaseB"/>
</dbReference>
<dbReference type="SUPFAM" id="SSF56091">
    <property type="entry name" value="DNA ligase/mRNA capping enzyme, catalytic domain"/>
    <property type="match status" value="1"/>
</dbReference>
<feature type="active site" description="N6-AMP-lysine intermediate" evidence="7">
    <location>
        <position position="133"/>
    </location>
</feature>
<protein>
    <recommendedName>
        <fullName evidence="7">DNA ligase B</fullName>
        <ecNumber evidence="7">6.5.1.2</ecNumber>
    </recommendedName>
    <alternativeName>
        <fullName evidence="7">Polydeoxyribonucleotide synthase [NAD(+)] B</fullName>
    </alternativeName>
</protein>
<evidence type="ECO:0000256" key="7">
    <source>
        <dbReference type="HAMAP-Rule" id="MF_01587"/>
    </source>
</evidence>
<keyword evidence="8" id="KW-0732">Signal</keyword>
<dbReference type="NCBIfam" id="NF005987">
    <property type="entry name" value="PRK08097.1"/>
    <property type="match status" value="1"/>
</dbReference>
<dbReference type="InterPro" id="IPR013840">
    <property type="entry name" value="DNAligase_N"/>
</dbReference>
<dbReference type="PANTHER" id="PTHR47810">
    <property type="entry name" value="DNA LIGASE"/>
    <property type="match status" value="1"/>
</dbReference>
<dbReference type="EC" id="6.5.1.2" evidence="7"/>
<evidence type="ECO:0000256" key="8">
    <source>
        <dbReference type="SAM" id="SignalP"/>
    </source>
</evidence>
<proteinExistence type="inferred from homology"/>
<dbReference type="InterPro" id="IPR012340">
    <property type="entry name" value="NA-bd_OB-fold"/>
</dbReference>
<gene>
    <name evidence="7 10" type="primary">ligB</name>
    <name evidence="10" type="ORF">ISP14_16335</name>
</gene>
<dbReference type="InterPro" id="IPR013839">
    <property type="entry name" value="DNAligase_adenylation"/>
</dbReference>
<keyword evidence="5 7" id="KW-0234">DNA repair</keyword>
<dbReference type="InterPro" id="IPR020923">
    <property type="entry name" value="DNA_ligase_B"/>
</dbReference>
<keyword evidence="4 7" id="KW-0520">NAD</keyword>
<evidence type="ECO:0000256" key="4">
    <source>
        <dbReference type="ARBA" id="ARBA00023027"/>
    </source>
</evidence>
<evidence type="ECO:0000256" key="3">
    <source>
        <dbReference type="ARBA" id="ARBA00022763"/>
    </source>
</evidence>
<dbReference type="InterPro" id="IPR033136">
    <property type="entry name" value="DNA_ligase_CS"/>
</dbReference>
<comment type="caution">
    <text evidence="10">The sequence shown here is derived from an EMBL/GenBank/DDBJ whole genome shotgun (WGS) entry which is preliminary data.</text>
</comment>
<sequence>MDRRMRTARLLLLWFVLPAGAAHAADCPDWPPGRAQQELAALHERLDGWNHAYRVDGRSPVSDAVYDQAEQRLAAWSRCFPAQTPAPLAHLADAGGRLRSPVAQTGLAKLADAAAVEAWMRARGNRDLWVQPKADGVAVTLLYEHGRLRQAVSRGDGLHGSDWTALAQAIAAIPKHLPNAPARVVLQGELVWHLPGHVQADDGGVNARSAVAGALARNTLDAATAAKIGLFVWDWPSGPTDMPARLAGLVAMGFADSAALARPVANLDGVKRWREQWYRHALPFAADGTVLRQGHRPAADTWQALPPAWAVAWKYPAATALAEVRAVNFTIGRSGRITPVLELVPVQLDDHRVQRVSAGSFKRWRTLDIRPGDQVEVALAGLTIPRLQSVAWRAEQRAAVDAPDPARYGPLSCWRYTPDCEQQFQARLAWLGGKQGLRLPGVGTGTWQALADAGLVRGLLDWMALTPGQLATVPGLGAGRAAALAQTFAGARGRPLCDWLHALGAPDDAAGAGEDWATLAAQGEDGWRARGASAAHARQLAAFFAHPALQAMAARLRAAGVQGF</sequence>
<comment type="catalytic activity">
    <reaction evidence="6 7">
        <text>NAD(+) + (deoxyribonucleotide)n-3'-hydroxyl + 5'-phospho-(deoxyribonucleotide)m = (deoxyribonucleotide)n+m + AMP + beta-nicotinamide D-nucleotide.</text>
        <dbReference type="EC" id="6.5.1.2"/>
    </reaction>
</comment>
<dbReference type="Pfam" id="PF01653">
    <property type="entry name" value="DNA_ligase_aden"/>
    <property type="match status" value="1"/>
</dbReference>
<dbReference type="SMART" id="SM00532">
    <property type="entry name" value="LIGANc"/>
    <property type="match status" value="1"/>
</dbReference>
<accession>A0ABW8KNB3</accession>
<feature type="domain" description="NAD-dependent DNA ligase N-terminal" evidence="9">
    <location>
        <begin position="34"/>
        <end position="436"/>
    </location>
</feature>
<dbReference type="HAMAP" id="MF_01587">
    <property type="entry name" value="DNA_ligase_B"/>
    <property type="match status" value="1"/>
</dbReference>
<dbReference type="GO" id="GO:0003911">
    <property type="term" value="F:DNA ligase (NAD+) activity"/>
    <property type="evidence" value="ECO:0007669"/>
    <property type="project" value="UniProtKB-EC"/>
</dbReference>
<evidence type="ECO:0000313" key="11">
    <source>
        <dbReference type="Proteomes" id="UP001620397"/>
    </source>
</evidence>
<dbReference type="Proteomes" id="UP001620397">
    <property type="component" value="Unassembled WGS sequence"/>
</dbReference>
<comment type="function">
    <text evidence="7">Catalyzes the formation of phosphodiester linkages between 5'-phosphoryl and 3'-hydroxyl groups in double-stranded DNA using NAD as a coenzyme and as the energy source for the reaction.</text>
</comment>
<evidence type="ECO:0000313" key="10">
    <source>
        <dbReference type="EMBL" id="MFK2932353.1"/>
    </source>
</evidence>
<name>A0ABW8KNB3_9GAMM</name>
<keyword evidence="3 7" id="KW-0227">DNA damage</keyword>
<evidence type="ECO:0000256" key="6">
    <source>
        <dbReference type="ARBA" id="ARBA00034005"/>
    </source>
</evidence>
<dbReference type="SUPFAM" id="SSF47781">
    <property type="entry name" value="RuvA domain 2-like"/>
    <property type="match status" value="1"/>
</dbReference>
<reference evidence="10 11" key="1">
    <citation type="submission" date="2020-10" db="EMBL/GenBank/DDBJ databases">
        <title>Phylogeny of dyella-like bacteria.</title>
        <authorList>
            <person name="Fu J."/>
        </authorList>
    </citation>
    <scope>NUCLEOTIDE SEQUENCE [LARGE SCALE GENOMIC DNA]</scope>
    <source>
        <strain evidence="10 11">DKC-1</strain>
    </source>
</reference>
<dbReference type="PANTHER" id="PTHR47810:SF1">
    <property type="entry name" value="DNA LIGASE B"/>
    <property type="match status" value="1"/>
</dbReference>
<comment type="similarity">
    <text evidence="7">Belongs to the NAD-dependent DNA ligase family. LigB subfamily.</text>
</comment>
<dbReference type="InterPro" id="IPR010994">
    <property type="entry name" value="RuvA_2-like"/>
</dbReference>
<dbReference type="EMBL" id="JADIKL010000011">
    <property type="protein sequence ID" value="MFK2932353.1"/>
    <property type="molecule type" value="Genomic_DNA"/>
</dbReference>
<dbReference type="SUPFAM" id="SSF50249">
    <property type="entry name" value="Nucleic acid-binding proteins"/>
    <property type="match status" value="1"/>
</dbReference>